<dbReference type="EMBL" id="LR134140">
    <property type="protein sequence ID" value="VDZ95051.1"/>
    <property type="molecule type" value="Genomic_DNA"/>
</dbReference>
<keyword evidence="2" id="KW-0067">ATP-binding</keyword>
<feature type="domain" description="ATP-dependent helicase C-terminal" evidence="1">
    <location>
        <begin position="1"/>
        <end position="88"/>
    </location>
</feature>
<organism evidence="2 3">
    <name type="scientific">Salmonella enterica I</name>
    <dbReference type="NCBI Taxonomy" id="59201"/>
    <lineage>
        <taxon>Bacteria</taxon>
        <taxon>Pseudomonadati</taxon>
        <taxon>Pseudomonadota</taxon>
        <taxon>Gammaproteobacteria</taxon>
        <taxon>Enterobacterales</taxon>
        <taxon>Enterobacteriaceae</taxon>
        <taxon>Salmonella</taxon>
    </lineage>
</organism>
<dbReference type="SMART" id="SM00491">
    <property type="entry name" value="HELICc2"/>
    <property type="match status" value="1"/>
</dbReference>
<evidence type="ECO:0000313" key="3">
    <source>
        <dbReference type="Proteomes" id="UP000282086"/>
    </source>
</evidence>
<reference evidence="2 3" key="1">
    <citation type="submission" date="2018-12" db="EMBL/GenBank/DDBJ databases">
        <authorList>
            <consortium name="Pathogen Informatics"/>
        </authorList>
    </citation>
    <scope>NUCLEOTIDE SEQUENCE [LARGE SCALE GENOMIC DNA]</scope>
    <source>
        <strain evidence="2 3">NCTC129</strain>
    </source>
</reference>
<dbReference type="Gene3D" id="3.40.50.300">
    <property type="entry name" value="P-loop containing nucleotide triphosphate hydrolases"/>
    <property type="match status" value="1"/>
</dbReference>
<accession>A0A447MVF9</accession>
<gene>
    <name evidence="2" type="primary">dinG_1</name>
    <name evidence="2" type="ORF">NCTC129_01153</name>
</gene>
<keyword evidence="2" id="KW-0347">Helicase</keyword>
<dbReference type="GO" id="GO:0006139">
    <property type="term" value="P:nucleobase-containing compound metabolic process"/>
    <property type="evidence" value="ECO:0007669"/>
    <property type="project" value="InterPro"/>
</dbReference>
<dbReference type="GO" id="GO:0004386">
    <property type="term" value="F:helicase activity"/>
    <property type="evidence" value="ECO:0007669"/>
    <property type="project" value="UniProtKB-KW"/>
</dbReference>
<keyword evidence="2" id="KW-0378">Hydrolase</keyword>
<evidence type="ECO:0000313" key="2">
    <source>
        <dbReference type="EMBL" id="VDZ95051.1"/>
    </source>
</evidence>
<dbReference type="GO" id="GO:0005524">
    <property type="term" value="F:ATP binding"/>
    <property type="evidence" value="ECO:0007669"/>
    <property type="project" value="InterPro"/>
</dbReference>
<dbReference type="Proteomes" id="UP000282086">
    <property type="component" value="Chromosome"/>
</dbReference>
<dbReference type="GO" id="GO:0016818">
    <property type="term" value="F:hydrolase activity, acting on acid anhydrides, in phosphorus-containing anhydrides"/>
    <property type="evidence" value="ECO:0007669"/>
    <property type="project" value="InterPro"/>
</dbReference>
<dbReference type="GO" id="GO:0003676">
    <property type="term" value="F:nucleic acid binding"/>
    <property type="evidence" value="ECO:0007669"/>
    <property type="project" value="InterPro"/>
</dbReference>
<dbReference type="AlphaFoldDB" id="A0A447MVF9"/>
<evidence type="ECO:0000259" key="1">
    <source>
        <dbReference type="SMART" id="SM00491"/>
    </source>
</evidence>
<dbReference type="InterPro" id="IPR027417">
    <property type="entry name" value="P-loop_NTPase"/>
</dbReference>
<sequence length="126" mass="14311">MGFSLFAEGLDLKGELLTQVHIHKIAFPPIDSPVVITEGEWLKSLNRYPFEVQSLPSASFNLIQQVGRLIRSHACRGEVVIYDKRLLTKNYGQRLLNALPVFPIEQPAVPDVIVKPKAKPARRRRR</sequence>
<protein>
    <submittedName>
        <fullName evidence="2">ATP-dependent helicase</fullName>
    </submittedName>
</protein>
<keyword evidence="2" id="KW-0547">Nucleotide-binding</keyword>
<dbReference type="Pfam" id="PF13307">
    <property type="entry name" value="Helicase_C_2"/>
    <property type="match status" value="1"/>
</dbReference>
<name>A0A447MVF9_SALET</name>
<proteinExistence type="predicted"/>
<dbReference type="InterPro" id="IPR006555">
    <property type="entry name" value="ATP-dep_Helicase_C"/>
</dbReference>